<evidence type="ECO:0000256" key="2">
    <source>
        <dbReference type="SAM" id="MobiDB-lite"/>
    </source>
</evidence>
<evidence type="ECO:0000256" key="1">
    <source>
        <dbReference type="SAM" id="Coils"/>
    </source>
</evidence>
<proteinExistence type="predicted"/>
<feature type="compositionally biased region" description="Polar residues" evidence="2">
    <location>
        <begin position="1"/>
        <end position="13"/>
    </location>
</feature>
<accession>A0AAV3NQ78</accession>
<organism evidence="3 4">
    <name type="scientific">Lithospermum erythrorhizon</name>
    <name type="common">Purple gromwell</name>
    <name type="synonym">Lithospermum officinale var. erythrorhizon</name>
    <dbReference type="NCBI Taxonomy" id="34254"/>
    <lineage>
        <taxon>Eukaryota</taxon>
        <taxon>Viridiplantae</taxon>
        <taxon>Streptophyta</taxon>
        <taxon>Embryophyta</taxon>
        <taxon>Tracheophyta</taxon>
        <taxon>Spermatophyta</taxon>
        <taxon>Magnoliopsida</taxon>
        <taxon>eudicotyledons</taxon>
        <taxon>Gunneridae</taxon>
        <taxon>Pentapetalae</taxon>
        <taxon>asterids</taxon>
        <taxon>lamiids</taxon>
        <taxon>Boraginales</taxon>
        <taxon>Boraginaceae</taxon>
        <taxon>Boraginoideae</taxon>
        <taxon>Lithospermeae</taxon>
        <taxon>Lithospermum</taxon>
    </lineage>
</organism>
<evidence type="ECO:0000313" key="4">
    <source>
        <dbReference type="Proteomes" id="UP001454036"/>
    </source>
</evidence>
<evidence type="ECO:0000313" key="3">
    <source>
        <dbReference type="EMBL" id="GAA0140646.1"/>
    </source>
</evidence>
<feature type="coiled-coil region" evidence="1">
    <location>
        <begin position="101"/>
        <end position="142"/>
    </location>
</feature>
<dbReference type="EMBL" id="BAABME010015332">
    <property type="protein sequence ID" value="GAA0140646.1"/>
    <property type="molecule type" value="Genomic_DNA"/>
</dbReference>
<name>A0AAV3NQ78_LITER</name>
<dbReference type="AlphaFoldDB" id="A0AAV3NQ78"/>
<feature type="region of interest" description="Disordered" evidence="2">
    <location>
        <begin position="1"/>
        <end position="21"/>
    </location>
</feature>
<reference evidence="3 4" key="1">
    <citation type="submission" date="2024-01" db="EMBL/GenBank/DDBJ databases">
        <title>The complete chloroplast genome sequence of Lithospermum erythrorhizon: insights into the phylogenetic relationship among Boraginaceae species and the maternal lineages of purple gromwells.</title>
        <authorList>
            <person name="Okada T."/>
            <person name="Watanabe K."/>
        </authorList>
    </citation>
    <scope>NUCLEOTIDE SEQUENCE [LARGE SCALE GENOMIC DNA]</scope>
</reference>
<protein>
    <submittedName>
        <fullName evidence="3">Uncharacterized protein</fullName>
    </submittedName>
</protein>
<sequence>MYQEQAHTNATNRGQRKFPHRTGRTAFSEIVHEVCIGAFATQLDVWLVSRSLGKGVKDDGETADLHRKVVSGCCSKRETWKGYMCKKKHHNKSCGPSSSRIRQTIQEKKAFREELHKLKEERKELMQIKEDVKQEREQLSLKLE</sequence>
<gene>
    <name evidence="3" type="ORF">LIER_35269</name>
</gene>
<keyword evidence="1" id="KW-0175">Coiled coil</keyword>
<comment type="caution">
    <text evidence="3">The sequence shown here is derived from an EMBL/GenBank/DDBJ whole genome shotgun (WGS) entry which is preliminary data.</text>
</comment>
<dbReference type="Proteomes" id="UP001454036">
    <property type="component" value="Unassembled WGS sequence"/>
</dbReference>
<keyword evidence="4" id="KW-1185">Reference proteome</keyword>